<feature type="compositionally biased region" description="Basic and acidic residues" evidence="1">
    <location>
        <begin position="344"/>
        <end position="380"/>
    </location>
</feature>
<dbReference type="EMBL" id="HBFR01038541">
    <property type="protein sequence ID" value="CAD8900903.1"/>
    <property type="molecule type" value="Transcribed_RNA"/>
</dbReference>
<feature type="region of interest" description="Disordered" evidence="1">
    <location>
        <begin position="1"/>
        <end position="253"/>
    </location>
</feature>
<feature type="compositionally biased region" description="Low complexity" evidence="1">
    <location>
        <begin position="48"/>
        <end position="71"/>
    </location>
</feature>
<evidence type="ECO:0008006" key="4">
    <source>
        <dbReference type="Google" id="ProtNLM"/>
    </source>
</evidence>
<evidence type="ECO:0000313" key="3">
    <source>
        <dbReference type="EMBL" id="CAD8900904.1"/>
    </source>
</evidence>
<feature type="compositionally biased region" description="Basic and acidic residues" evidence="1">
    <location>
        <begin position="651"/>
        <end position="673"/>
    </location>
</feature>
<feature type="region of interest" description="Disordered" evidence="1">
    <location>
        <begin position="437"/>
        <end position="791"/>
    </location>
</feature>
<gene>
    <name evidence="2" type="ORF">CHYS00102_LOCUS28122</name>
    <name evidence="3" type="ORF">CHYS00102_LOCUS28123</name>
</gene>
<feature type="compositionally biased region" description="Polar residues" evidence="1">
    <location>
        <begin position="35"/>
        <end position="45"/>
    </location>
</feature>
<protein>
    <recommendedName>
        <fullName evidence="4">BAT2 N-terminal domain-containing protein</fullName>
    </recommendedName>
</protein>
<feature type="compositionally biased region" description="Polar residues" evidence="1">
    <location>
        <begin position="450"/>
        <end position="467"/>
    </location>
</feature>
<dbReference type="AlphaFoldDB" id="A0A6U5LHU5"/>
<feature type="compositionally biased region" description="Low complexity" evidence="1">
    <location>
        <begin position="137"/>
        <end position="148"/>
    </location>
</feature>
<organism evidence="2">
    <name type="scientific">Corethron hystrix</name>
    <dbReference type="NCBI Taxonomy" id="216773"/>
    <lineage>
        <taxon>Eukaryota</taxon>
        <taxon>Sar</taxon>
        <taxon>Stramenopiles</taxon>
        <taxon>Ochrophyta</taxon>
        <taxon>Bacillariophyta</taxon>
        <taxon>Coscinodiscophyceae</taxon>
        <taxon>Corethrophycidae</taxon>
        <taxon>Corethrales</taxon>
        <taxon>Corethraceae</taxon>
        <taxon>Corethron</taxon>
    </lineage>
</organism>
<name>A0A6U5LHU5_9STRA</name>
<feature type="region of interest" description="Disordered" evidence="1">
    <location>
        <begin position="835"/>
        <end position="875"/>
    </location>
</feature>
<dbReference type="EMBL" id="HBFR01038542">
    <property type="protein sequence ID" value="CAD8900904.1"/>
    <property type="molecule type" value="Transcribed_RNA"/>
</dbReference>
<accession>A0A6U5LHU5</accession>
<feature type="compositionally biased region" description="Gly residues" evidence="1">
    <location>
        <begin position="209"/>
        <end position="218"/>
    </location>
</feature>
<feature type="compositionally biased region" description="Basic and acidic residues" evidence="1">
    <location>
        <begin position="221"/>
        <end position="232"/>
    </location>
</feature>
<evidence type="ECO:0000313" key="2">
    <source>
        <dbReference type="EMBL" id="CAD8900903.1"/>
    </source>
</evidence>
<feature type="compositionally biased region" description="Polar residues" evidence="1">
    <location>
        <begin position="149"/>
        <end position="164"/>
    </location>
</feature>
<feature type="compositionally biased region" description="Low complexity" evidence="1">
    <location>
        <begin position="181"/>
        <end position="192"/>
    </location>
</feature>
<feature type="compositionally biased region" description="Polar residues" evidence="1">
    <location>
        <begin position="1"/>
        <end position="13"/>
    </location>
</feature>
<sequence length="875" mass="94496">MSSALSQMSSTEQPGIKKKFGKNLNKLNKPPPQPTQSSKAASSRNGMLLLSTKRSSSSNSASGLLSKLSAAAPPPRPFNTPSLKSENGGNDVSIKLVPGSSSDGGVTWGSSSSQMPVGVANGTAGSNSAPSTVSPWTANTAATPTNTTSSEFPTSVSAASNISSVPVLAPKRGLSSGSGGYPSSHNAPSSSSVQPIPFSQDEMNRGVDIGVGSGGGGYNRHNSDHDYPRRGSNEANFGLKTEAMRNSSADGDGYSRGRYGYGGSDYNPNASSSYDRGGVPSFSRNSGFSNKSRNSSHTYGLSEDAPSRKIDERRYFDQPHYSRSRESKSSTENDMSQELVMNKLAKERAQAKREEEERKSREQKERAAARLKELEERIASKDLAPPPENLVTKKEPPVPKCSQSEIVLEKLGRNSSVKESVNRIEPTAPVAKTLFDPNRSYSSLVGGAKTKTSNGGQPISGRSTNTMAMPPPPPSPPVHKPHFEEHAVKPIVLASYEDRNRGERPSQGPRMLFDPKSGSMVEAPTLDKRGDDTKKKDRNRERKEKIKKDREQRPSASQLTAKTTPAKATLNKRSEGYGKEGGLHNRMNHDDSQVLEHGHSHGFAGKKNRGRRDDSKKEKRKDSRPRKDLNDHESSAMGSDNAADVFRSSNKKNDMRRLDGPDRKSRQNMERIHKTSRNMNGSVSQSELNGNKMKGTHDDFVPHSKQHGRNSDKAGKAKKGKGPERQSNSTFQMDVSQGGKRGQKRHDHPQRKDRRFQEEYSKVNCSPLGAKPQAHSPVQEPVGHFINPPKAPSSAILSDGLLSILDDAPETPTLQATAHPWAPSQATLAVIAAGVTDKSSPESGLIKNVPDSSSKSPGDDSKDKDSPVCLSGFNI</sequence>
<feature type="compositionally biased region" description="Basic and acidic residues" evidence="1">
    <location>
        <begin position="572"/>
        <end position="599"/>
    </location>
</feature>
<feature type="compositionally biased region" description="Polar residues" evidence="1">
    <location>
        <begin position="79"/>
        <end position="90"/>
    </location>
</feature>
<feature type="compositionally biased region" description="Polar residues" evidence="1">
    <location>
        <begin position="725"/>
        <end position="735"/>
    </location>
</feature>
<feature type="compositionally biased region" description="Polar residues" evidence="1">
    <location>
        <begin position="99"/>
        <end position="115"/>
    </location>
</feature>
<feature type="compositionally biased region" description="Polar residues" evidence="1">
    <location>
        <begin position="282"/>
        <end position="299"/>
    </location>
</feature>
<feature type="compositionally biased region" description="Pro residues" evidence="1">
    <location>
        <begin position="469"/>
        <end position="478"/>
    </location>
</feature>
<feature type="compositionally biased region" description="Basic and acidic residues" evidence="1">
    <location>
        <begin position="857"/>
        <end position="866"/>
    </location>
</feature>
<proteinExistence type="predicted"/>
<feature type="compositionally biased region" description="Polar residues" evidence="1">
    <location>
        <begin position="123"/>
        <end position="136"/>
    </location>
</feature>
<reference evidence="2" key="1">
    <citation type="submission" date="2021-01" db="EMBL/GenBank/DDBJ databases">
        <authorList>
            <person name="Corre E."/>
            <person name="Pelletier E."/>
            <person name="Niang G."/>
            <person name="Scheremetjew M."/>
            <person name="Finn R."/>
            <person name="Kale V."/>
            <person name="Holt S."/>
            <person name="Cochrane G."/>
            <person name="Meng A."/>
            <person name="Brown T."/>
            <person name="Cohen L."/>
        </authorList>
    </citation>
    <scope>NUCLEOTIDE SEQUENCE</scope>
    <source>
        <strain evidence="2">308</strain>
    </source>
</reference>
<feature type="compositionally biased region" description="Basic and acidic residues" evidence="1">
    <location>
        <begin position="611"/>
        <end position="634"/>
    </location>
</feature>
<feature type="compositionally biased region" description="Basic and acidic residues" evidence="1">
    <location>
        <begin position="305"/>
        <end position="317"/>
    </location>
</feature>
<feature type="compositionally biased region" description="Basic and acidic residues" evidence="1">
    <location>
        <begin position="525"/>
        <end position="553"/>
    </location>
</feature>
<feature type="region of interest" description="Disordered" evidence="1">
    <location>
        <begin position="269"/>
        <end position="406"/>
    </location>
</feature>
<feature type="compositionally biased region" description="Polar residues" evidence="1">
    <location>
        <begin position="677"/>
        <end position="689"/>
    </location>
</feature>
<feature type="compositionally biased region" description="Basic residues" evidence="1">
    <location>
        <begin position="741"/>
        <end position="754"/>
    </location>
</feature>
<evidence type="ECO:0000256" key="1">
    <source>
        <dbReference type="SAM" id="MobiDB-lite"/>
    </source>
</evidence>
<feature type="compositionally biased region" description="Low complexity" evidence="1">
    <location>
        <begin position="560"/>
        <end position="569"/>
    </location>
</feature>